<comment type="similarity">
    <text evidence="2 7">Belongs to the MscS (TC 1.A.23) family.</text>
</comment>
<evidence type="ECO:0000256" key="4">
    <source>
        <dbReference type="ARBA" id="ARBA00022692"/>
    </source>
</evidence>
<comment type="subunit">
    <text evidence="7">Homoheptamer.</text>
</comment>
<dbReference type="Proteomes" id="UP000243606">
    <property type="component" value="Unassembled WGS sequence"/>
</dbReference>
<dbReference type="AlphaFoldDB" id="A0A1I3FRP4"/>
<evidence type="ECO:0000256" key="7">
    <source>
        <dbReference type="RuleBase" id="RU369025"/>
    </source>
</evidence>
<feature type="chain" id="PRO_5017325503" description="Small-conductance mechanosensitive channel" evidence="9">
    <location>
        <begin position="27"/>
        <end position="469"/>
    </location>
</feature>
<dbReference type="SUPFAM" id="SSF50182">
    <property type="entry name" value="Sm-like ribonucleoproteins"/>
    <property type="match status" value="1"/>
</dbReference>
<keyword evidence="5 7" id="KW-1133">Transmembrane helix</keyword>
<dbReference type="InterPro" id="IPR011066">
    <property type="entry name" value="MscS_channel_C_sf"/>
</dbReference>
<dbReference type="EMBL" id="FOQL01000001">
    <property type="protein sequence ID" value="SFI13876.1"/>
    <property type="molecule type" value="Genomic_DNA"/>
</dbReference>
<dbReference type="SUPFAM" id="SSF82861">
    <property type="entry name" value="Mechanosensitive channel protein MscS (YggB), transmembrane region"/>
    <property type="match status" value="1"/>
</dbReference>
<keyword evidence="4 7" id="KW-0812">Transmembrane</keyword>
<evidence type="ECO:0000313" key="11">
    <source>
        <dbReference type="EMBL" id="SFI13876.1"/>
    </source>
</evidence>
<evidence type="ECO:0000256" key="8">
    <source>
        <dbReference type="SAM" id="MobiDB-lite"/>
    </source>
</evidence>
<dbReference type="InterPro" id="IPR045275">
    <property type="entry name" value="MscS_archaea/bacteria_type"/>
</dbReference>
<evidence type="ECO:0000256" key="9">
    <source>
        <dbReference type="SAM" id="SignalP"/>
    </source>
</evidence>
<feature type="transmembrane region" description="Helical" evidence="7">
    <location>
        <begin position="141"/>
        <end position="163"/>
    </location>
</feature>
<keyword evidence="12" id="KW-1185">Reference proteome</keyword>
<comment type="caution">
    <text evidence="7">Lacks conserved residue(s) required for the propagation of feature annotation.</text>
</comment>
<dbReference type="Gene3D" id="1.10.287.1260">
    <property type="match status" value="1"/>
</dbReference>
<feature type="domain" description="BON" evidence="10">
    <location>
        <begin position="52"/>
        <end position="118"/>
    </location>
</feature>
<keyword evidence="7" id="KW-0813">Transport</keyword>
<dbReference type="InterPro" id="IPR006685">
    <property type="entry name" value="MscS_channel_2nd"/>
</dbReference>
<evidence type="ECO:0000256" key="6">
    <source>
        <dbReference type="ARBA" id="ARBA00023136"/>
    </source>
</evidence>
<dbReference type="SUPFAM" id="SSF82689">
    <property type="entry name" value="Mechanosensitive channel protein MscS (YggB), C-terminal domain"/>
    <property type="match status" value="1"/>
</dbReference>
<dbReference type="InterPro" id="IPR010920">
    <property type="entry name" value="LSM_dom_sf"/>
</dbReference>
<evidence type="ECO:0000256" key="2">
    <source>
        <dbReference type="ARBA" id="ARBA00008017"/>
    </source>
</evidence>
<name>A0A1I3FRP4_9PSED</name>
<keyword evidence="9" id="KW-0732">Signal</keyword>
<dbReference type="PANTHER" id="PTHR30221:SF1">
    <property type="entry name" value="SMALL-CONDUCTANCE MECHANOSENSITIVE CHANNEL"/>
    <property type="match status" value="1"/>
</dbReference>
<gene>
    <name evidence="11" type="ORF">SAMN05216206_1598</name>
</gene>
<proteinExistence type="inferred from homology"/>
<dbReference type="InterPro" id="IPR023408">
    <property type="entry name" value="MscS_beta-dom_sf"/>
</dbReference>
<dbReference type="OrthoDB" id="9793781at2"/>
<comment type="function">
    <text evidence="7">Mechanosensitive channel that participates in the regulation of osmotic pressure changes within the cell, opening in response to stretch forces in the membrane lipid bilayer, without the need for other proteins. Contributes to normal resistance to hypoosmotic shock. Forms an ion channel of 1.0 nanosiemens conductance with a slight preference for anions.</text>
</comment>
<evidence type="ECO:0000256" key="3">
    <source>
        <dbReference type="ARBA" id="ARBA00022475"/>
    </source>
</evidence>
<dbReference type="Gene3D" id="3.30.70.100">
    <property type="match status" value="1"/>
</dbReference>
<organism evidence="11 12">
    <name type="scientific">Pseudomonas guineae</name>
    <dbReference type="NCBI Taxonomy" id="425504"/>
    <lineage>
        <taxon>Bacteria</taxon>
        <taxon>Pseudomonadati</taxon>
        <taxon>Pseudomonadota</taxon>
        <taxon>Gammaproteobacteria</taxon>
        <taxon>Pseudomonadales</taxon>
        <taxon>Pseudomonadaceae</taxon>
        <taxon>Pseudomonas</taxon>
    </lineage>
</organism>
<dbReference type="RefSeq" id="WP_090241123.1">
    <property type="nucleotide sequence ID" value="NZ_FOQL01000001.1"/>
</dbReference>
<keyword evidence="3" id="KW-1003">Cell membrane</keyword>
<evidence type="ECO:0000259" key="10">
    <source>
        <dbReference type="PROSITE" id="PS50914"/>
    </source>
</evidence>
<keyword evidence="7" id="KW-0407">Ion channel</keyword>
<protein>
    <recommendedName>
        <fullName evidence="7">Small-conductance mechanosensitive channel</fullName>
    </recommendedName>
</protein>
<dbReference type="Pfam" id="PF04972">
    <property type="entry name" value="BON"/>
    <property type="match status" value="1"/>
</dbReference>
<dbReference type="PROSITE" id="PS50914">
    <property type="entry name" value="BON"/>
    <property type="match status" value="1"/>
</dbReference>
<sequence length="469" mass="50669">MTFSTKPSRNTLLALALLTVLLPAHAAWAQSEDASLSEPVAEAAIEAEATQSDETIQARIENIFAELEPLRGVTVYVGGGVVILRGEVANEMAAQQAQRLASRLAGVVTVTDEMSRTLAVADNVRPVIERLRTQSVNFIKALPLLGLALLVLTAFVLLGNFIADRQFLWRKIAPNPFLADLMAQAMRVVILLLGIILALNLLGAAAVITTILGGAGVIGLAIGFAVRDTVENYISSVMLSLRQPFRAKDHVIINDIEGIVVRLTSRATILMTLDGNHMRIPNAAVFKGIILNYSTNPERRFEFELGVDADDDPVAAMQAGLDAVSSLDFILQEPEPDALINTVGDSNIVLTFYAWIDQRQTNFAKARSLAIRAAMRALQAQGFTLPEPIYRLRFDSAVNTALFSAVDAKSTDATPLAGRAGKNEPPATRVERGDAVLDVTPDKHLEQKVDAEIQSDPGNDLLDKDVPHE</sequence>
<dbReference type="Gene3D" id="3.30.1340.30">
    <property type="match status" value="1"/>
</dbReference>
<dbReference type="InterPro" id="IPR007055">
    <property type="entry name" value="BON_dom"/>
</dbReference>
<evidence type="ECO:0000256" key="5">
    <source>
        <dbReference type="ARBA" id="ARBA00022989"/>
    </source>
</evidence>
<dbReference type="InterPro" id="IPR011014">
    <property type="entry name" value="MscS_channel_TM-2"/>
</dbReference>
<dbReference type="Pfam" id="PF00924">
    <property type="entry name" value="MS_channel_2nd"/>
    <property type="match status" value="1"/>
</dbReference>
<evidence type="ECO:0000313" key="12">
    <source>
        <dbReference type="Proteomes" id="UP000243606"/>
    </source>
</evidence>
<dbReference type="InterPro" id="IPR049278">
    <property type="entry name" value="MS_channel_C"/>
</dbReference>
<feature type="compositionally biased region" description="Basic and acidic residues" evidence="8">
    <location>
        <begin position="429"/>
        <end position="451"/>
    </location>
</feature>
<dbReference type="PANTHER" id="PTHR30221">
    <property type="entry name" value="SMALL-CONDUCTANCE MECHANOSENSITIVE CHANNEL"/>
    <property type="match status" value="1"/>
</dbReference>
<dbReference type="GO" id="GO:0008381">
    <property type="term" value="F:mechanosensitive monoatomic ion channel activity"/>
    <property type="evidence" value="ECO:0007669"/>
    <property type="project" value="InterPro"/>
</dbReference>
<keyword evidence="7" id="KW-0406">Ion transport</keyword>
<dbReference type="Gene3D" id="2.30.30.60">
    <property type="match status" value="1"/>
</dbReference>
<comment type="subcellular location">
    <subcellularLocation>
        <location evidence="7">Cell inner membrane</location>
        <topology evidence="7">Multi-pass membrane protein</topology>
    </subcellularLocation>
    <subcellularLocation>
        <location evidence="1">Cell membrane</location>
        <topology evidence="1">Multi-pass membrane protein</topology>
    </subcellularLocation>
</comment>
<feature type="region of interest" description="Disordered" evidence="8">
    <location>
        <begin position="414"/>
        <end position="469"/>
    </location>
</feature>
<evidence type="ECO:0000256" key="1">
    <source>
        <dbReference type="ARBA" id="ARBA00004651"/>
    </source>
</evidence>
<dbReference type="Pfam" id="PF21082">
    <property type="entry name" value="MS_channel_3rd"/>
    <property type="match status" value="1"/>
</dbReference>
<reference evidence="12" key="1">
    <citation type="submission" date="2016-10" db="EMBL/GenBank/DDBJ databases">
        <authorList>
            <person name="Varghese N."/>
            <person name="Submissions S."/>
        </authorList>
    </citation>
    <scope>NUCLEOTIDE SEQUENCE [LARGE SCALE GENOMIC DNA]</scope>
    <source>
        <strain evidence="12">LMG 24016</strain>
    </source>
</reference>
<dbReference type="STRING" id="425504.SAMN05216206_1598"/>
<feature type="signal peptide" evidence="9">
    <location>
        <begin position="1"/>
        <end position="26"/>
    </location>
</feature>
<accession>A0A1I3FRP4</accession>
<dbReference type="GO" id="GO:0005886">
    <property type="term" value="C:plasma membrane"/>
    <property type="evidence" value="ECO:0007669"/>
    <property type="project" value="UniProtKB-SubCell"/>
</dbReference>
<keyword evidence="6 7" id="KW-0472">Membrane</keyword>
<keyword evidence="7" id="KW-0997">Cell inner membrane</keyword>